<dbReference type="OrthoDB" id="9771859at2"/>
<dbReference type="AlphaFoldDB" id="A0A1M5UUU2"/>
<dbReference type="HAMAP" id="MF_00542">
    <property type="entry name" value="Butyrate_kinase"/>
    <property type="match status" value="1"/>
</dbReference>
<gene>
    <name evidence="9" type="primary">buk</name>
    <name evidence="11" type="ORF">SAMN02745823_00688</name>
</gene>
<dbReference type="GO" id="GO:0006083">
    <property type="term" value="P:acetate metabolic process"/>
    <property type="evidence" value="ECO:0007669"/>
    <property type="project" value="TreeGrafter"/>
</dbReference>
<dbReference type="InterPro" id="IPR043129">
    <property type="entry name" value="ATPase_NBD"/>
</dbReference>
<evidence type="ECO:0000256" key="7">
    <source>
        <dbReference type="ARBA" id="ARBA00022840"/>
    </source>
</evidence>
<dbReference type="Proteomes" id="UP000183995">
    <property type="component" value="Unassembled WGS sequence"/>
</dbReference>
<dbReference type="Gene3D" id="3.30.420.40">
    <property type="match status" value="2"/>
</dbReference>
<comment type="similarity">
    <text evidence="2 9 10">Belongs to the acetokinase family.</text>
</comment>
<protein>
    <recommendedName>
        <fullName evidence="9">Probable butyrate kinase</fullName>
        <shortName evidence="9">BK</shortName>
        <ecNumber evidence="9">2.7.2.7</ecNumber>
    </recommendedName>
    <alternativeName>
        <fullName evidence="9">Branched-chain carboxylic acid kinase</fullName>
    </alternativeName>
</protein>
<keyword evidence="3 9" id="KW-0963">Cytoplasm</keyword>
<dbReference type="GO" id="GO:0005737">
    <property type="term" value="C:cytoplasm"/>
    <property type="evidence" value="ECO:0007669"/>
    <property type="project" value="UniProtKB-SubCell"/>
</dbReference>
<reference evidence="11 12" key="1">
    <citation type="submission" date="2016-11" db="EMBL/GenBank/DDBJ databases">
        <authorList>
            <person name="Jaros S."/>
            <person name="Januszkiewicz K."/>
            <person name="Wedrychowicz H."/>
        </authorList>
    </citation>
    <scope>NUCLEOTIDE SEQUENCE [LARGE SCALE GENOMIC DNA]</scope>
    <source>
        <strain evidence="11 12">DSM 10068</strain>
    </source>
</reference>
<comment type="catalytic activity">
    <reaction evidence="8 9">
        <text>butanoate + ATP = butanoyl phosphate + ADP</text>
        <dbReference type="Rhea" id="RHEA:13585"/>
        <dbReference type="ChEBI" id="CHEBI:17968"/>
        <dbReference type="ChEBI" id="CHEBI:30616"/>
        <dbReference type="ChEBI" id="CHEBI:58079"/>
        <dbReference type="ChEBI" id="CHEBI:456216"/>
        <dbReference type="EC" id="2.7.2.7"/>
    </reaction>
</comment>
<evidence type="ECO:0000313" key="12">
    <source>
        <dbReference type="Proteomes" id="UP000183995"/>
    </source>
</evidence>
<dbReference type="PANTHER" id="PTHR21060:SF3">
    <property type="entry name" value="BUTYRATE KINASE 2-RELATED"/>
    <property type="match status" value="1"/>
</dbReference>
<evidence type="ECO:0000256" key="3">
    <source>
        <dbReference type="ARBA" id="ARBA00022490"/>
    </source>
</evidence>
<dbReference type="EC" id="2.7.2.7" evidence="9"/>
<evidence type="ECO:0000256" key="5">
    <source>
        <dbReference type="ARBA" id="ARBA00022741"/>
    </source>
</evidence>
<dbReference type="STRING" id="1123282.SAMN02745823_00688"/>
<name>A0A1M5UUU2_9FIRM</name>
<proteinExistence type="inferred from homology"/>
<evidence type="ECO:0000256" key="1">
    <source>
        <dbReference type="ARBA" id="ARBA00004496"/>
    </source>
</evidence>
<evidence type="ECO:0000256" key="8">
    <source>
        <dbReference type="ARBA" id="ARBA00048596"/>
    </source>
</evidence>
<keyword evidence="5 9" id="KW-0547">Nucleotide-binding</keyword>
<dbReference type="CDD" id="cd24011">
    <property type="entry name" value="ASKHA_NBD_BK"/>
    <property type="match status" value="1"/>
</dbReference>
<dbReference type="SUPFAM" id="SSF53067">
    <property type="entry name" value="Actin-like ATPase domain"/>
    <property type="match status" value="2"/>
</dbReference>
<keyword evidence="12" id="KW-1185">Reference proteome</keyword>
<dbReference type="EMBL" id="FQXV01000001">
    <property type="protein sequence ID" value="SHH66751.1"/>
    <property type="molecule type" value="Genomic_DNA"/>
</dbReference>
<dbReference type="GO" id="GO:0005524">
    <property type="term" value="F:ATP binding"/>
    <property type="evidence" value="ECO:0007669"/>
    <property type="project" value="UniProtKB-KW"/>
</dbReference>
<evidence type="ECO:0000256" key="6">
    <source>
        <dbReference type="ARBA" id="ARBA00022777"/>
    </source>
</evidence>
<keyword evidence="7 9" id="KW-0067">ATP-binding</keyword>
<dbReference type="GO" id="GO:0008776">
    <property type="term" value="F:acetate kinase activity"/>
    <property type="evidence" value="ECO:0007669"/>
    <property type="project" value="TreeGrafter"/>
</dbReference>
<keyword evidence="4 9" id="KW-0808">Transferase</keyword>
<dbReference type="InterPro" id="IPR011245">
    <property type="entry name" value="Butyrate_kin"/>
</dbReference>
<organism evidence="11 12">
    <name type="scientific">Sporobacter termitidis DSM 10068</name>
    <dbReference type="NCBI Taxonomy" id="1123282"/>
    <lineage>
        <taxon>Bacteria</taxon>
        <taxon>Bacillati</taxon>
        <taxon>Bacillota</taxon>
        <taxon>Clostridia</taxon>
        <taxon>Eubacteriales</taxon>
        <taxon>Oscillospiraceae</taxon>
        <taxon>Sporobacter</taxon>
    </lineage>
</organism>
<dbReference type="InterPro" id="IPR023865">
    <property type="entry name" value="Aliphatic_acid_kinase_CS"/>
</dbReference>
<evidence type="ECO:0000313" key="11">
    <source>
        <dbReference type="EMBL" id="SHH66751.1"/>
    </source>
</evidence>
<accession>A0A1M5UUU2</accession>
<dbReference type="PROSITE" id="PS01076">
    <property type="entry name" value="ACETATE_KINASE_2"/>
    <property type="match status" value="1"/>
</dbReference>
<evidence type="ECO:0000256" key="9">
    <source>
        <dbReference type="HAMAP-Rule" id="MF_00542"/>
    </source>
</evidence>
<dbReference type="PRINTS" id="PR00471">
    <property type="entry name" value="ACETATEKNASE"/>
</dbReference>
<dbReference type="InterPro" id="IPR000890">
    <property type="entry name" value="Aliphatic_acid_kin_short-chain"/>
</dbReference>
<dbReference type="NCBIfam" id="NF002834">
    <property type="entry name" value="PRK03011.1-5"/>
    <property type="match status" value="1"/>
</dbReference>
<dbReference type="RefSeq" id="WP_143162247.1">
    <property type="nucleotide sequence ID" value="NZ_FQXV01000001.1"/>
</dbReference>
<dbReference type="PANTHER" id="PTHR21060">
    <property type="entry name" value="ACETATE KINASE"/>
    <property type="match status" value="1"/>
</dbReference>
<dbReference type="PIRSF" id="PIRSF036458">
    <property type="entry name" value="Butyrate_kin"/>
    <property type="match status" value="1"/>
</dbReference>
<dbReference type="Pfam" id="PF00871">
    <property type="entry name" value="Acetate_kinase"/>
    <property type="match status" value="1"/>
</dbReference>
<sequence>MNPSKTFRILVINPGSTSTKIAVYENDDPVVEQSVQHRPEEFKGCASTLEQRDIRYGHVMRMLEAHGIPPESLDAVVGRGGIIRPIESGTYHINEKMKQDLIDNSATVHASALGGLLAADLGERYGIPSYVVDPVVVDEMEQLAKLSGVPGIERRSIFHALNAKSVVRKVARELGVKYEDGRFVVAHMGGGITVGAHRYGRVIDVNDGISGEGPFSPERCGTVPLGPVIDMCYSGKFTREEMTAFLSKSGGMLAYLGTNDMRLAEKYIRNGDDYAALVMDSMAYQVSKEIGAMVAVLEGRLNAIILTGGLAYSHRFTASIKQRVDQIAPVITYPGENELAALAEGALRVLRGEENVKEYA</sequence>
<evidence type="ECO:0000256" key="4">
    <source>
        <dbReference type="ARBA" id="ARBA00022679"/>
    </source>
</evidence>
<evidence type="ECO:0000256" key="10">
    <source>
        <dbReference type="RuleBase" id="RU003835"/>
    </source>
</evidence>
<evidence type="ECO:0000256" key="2">
    <source>
        <dbReference type="ARBA" id="ARBA00008748"/>
    </source>
</evidence>
<keyword evidence="6 9" id="KW-0418">Kinase</keyword>
<comment type="subcellular location">
    <subcellularLocation>
        <location evidence="1 9">Cytoplasm</location>
    </subcellularLocation>
</comment>
<dbReference type="NCBIfam" id="TIGR02707">
    <property type="entry name" value="butyr_kinase"/>
    <property type="match status" value="1"/>
</dbReference>
<dbReference type="PROSITE" id="PS01075">
    <property type="entry name" value="ACETATE_KINASE_1"/>
    <property type="match status" value="1"/>
</dbReference>
<dbReference type="GO" id="GO:0047761">
    <property type="term" value="F:butyrate kinase activity"/>
    <property type="evidence" value="ECO:0007669"/>
    <property type="project" value="UniProtKB-UniRule"/>
</dbReference>